<dbReference type="PANTHER" id="PTHR30188:SF3">
    <property type="entry name" value="ABC TRANSPORTER PERMEASE"/>
    <property type="match status" value="1"/>
</dbReference>
<dbReference type="InterPro" id="IPR003453">
    <property type="entry name" value="ABC_MlaE_roteobac"/>
</dbReference>
<keyword evidence="1" id="KW-0812">Transmembrane</keyword>
<sequence>MTEAAKCVWAENRLRCTGNWTARQLGELERARAGLKSPSATVGVDVSGIRRMDAAGAWLLHGMLKQLRDGGTRVELEGADARVGALLELVATHAPVMLSPPRPASPTVIENIGRHARQQWQEYRAFLEFVGRTAATVARATLQPRRIRFSLIAKELESAGLNALPIVGLLAFLMGVVIAYQGGIVLQDYGASIYIADIVGLSTVRELSPLITAIIVAGRTGSAYTAQIGTMMVTDEVDALRSIGIPPLEMLVLPKVLALIIALPLLTVFADLLGLIGGMVMSSSMLGINSATYMGRLAEALTLDSYLSGVGKAPVFACIIATVGCFQGFQVSGSAESVGRQTTISVVQSIFLVLIVDAIFSVAFSKLGI</sequence>
<dbReference type="RefSeq" id="WP_068612445.1">
    <property type="nucleotide sequence ID" value="NZ_CP016268.1"/>
</dbReference>
<keyword evidence="4" id="KW-1185">Reference proteome</keyword>
<accession>A0A193LCR5</accession>
<dbReference type="InterPro" id="IPR036513">
    <property type="entry name" value="STAS_dom_sf"/>
</dbReference>
<proteinExistence type="inferred from homology"/>
<protein>
    <recommendedName>
        <fullName evidence="2">STAS domain-containing protein</fullName>
    </recommendedName>
</protein>
<keyword evidence="1" id="KW-1003">Cell membrane</keyword>
<dbReference type="STRING" id="1548547.BA177_02500"/>
<evidence type="ECO:0000313" key="3">
    <source>
        <dbReference type="EMBL" id="ANO50236.1"/>
    </source>
</evidence>
<keyword evidence="1" id="KW-0472">Membrane</keyword>
<keyword evidence="1" id="KW-0997">Cell inner membrane</keyword>
<dbReference type="PROSITE" id="PS50801">
    <property type="entry name" value="STAS"/>
    <property type="match status" value="1"/>
</dbReference>
<feature type="transmembrane region" description="Helical" evidence="1">
    <location>
        <begin position="344"/>
        <end position="364"/>
    </location>
</feature>
<dbReference type="Pfam" id="PF13466">
    <property type="entry name" value="STAS_2"/>
    <property type="match status" value="1"/>
</dbReference>
<comment type="caution">
    <text evidence="1">Lacks conserved residue(s) required for the propagation of feature annotation.</text>
</comment>
<evidence type="ECO:0000259" key="2">
    <source>
        <dbReference type="PROSITE" id="PS50801"/>
    </source>
</evidence>
<dbReference type="InterPro" id="IPR002645">
    <property type="entry name" value="STAS_dom"/>
</dbReference>
<dbReference type="InterPro" id="IPR058548">
    <property type="entry name" value="MlaB-like_STAS"/>
</dbReference>
<dbReference type="Proteomes" id="UP000092695">
    <property type="component" value="Chromosome"/>
</dbReference>
<dbReference type="PANTHER" id="PTHR30188">
    <property type="entry name" value="ABC TRANSPORTER PERMEASE PROTEIN-RELATED"/>
    <property type="match status" value="1"/>
</dbReference>
<reference evidence="3 4" key="1">
    <citation type="submission" date="2016-06" db="EMBL/GenBank/DDBJ databases">
        <title>Complete genome sequence of a deep-branching marine Gamma Proteobacterium Woeseia oceani type strain XK5.</title>
        <authorList>
            <person name="Mu D."/>
            <person name="Du Z."/>
        </authorList>
    </citation>
    <scope>NUCLEOTIDE SEQUENCE [LARGE SCALE GENOMIC DNA]</scope>
    <source>
        <strain evidence="3 4">XK5</strain>
    </source>
</reference>
<comment type="similarity">
    <text evidence="1">Belongs to the MlaE permease family.</text>
</comment>
<evidence type="ECO:0000256" key="1">
    <source>
        <dbReference type="RuleBase" id="RU362044"/>
    </source>
</evidence>
<dbReference type="SUPFAM" id="SSF52091">
    <property type="entry name" value="SpoIIaa-like"/>
    <property type="match status" value="1"/>
</dbReference>
<organism evidence="3 4">
    <name type="scientific">Woeseia oceani</name>
    <dbReference type="NCBI Taxonomy" id="1548547"/>
    <lineage>
        <taxon>Bacteria</taxon>
        <taxon>Pseudomonadati</taxon>
        <taxon>Pseudomonadota</taxon>
        <taxon>Gammaproteobacteria</taxon>
        <taxon>Woeseiales</taxon>
        <taxon>Woeseiaceae</taxon>
        <taxon>Woeseia</taxon>
    </lineage>
</organism>
<dbReference type="GO" id="GO:0043190">
    <property type="term" value="C:ATP-binding cassette (ABC) transporter complex"/>
    <property type="evidence" value="ECO:0007669"/>
    <property type="project" value="InterPro"/>
</dbReference>
<gene>
    <name evidence="3" type="ORF">BA177_02500</name>
</gene>
<feature type="transmembrane region" description="Helical" evidence="1">
    <location>
        <begin position="256"/>
        <end position="276"/>
    </location>
</feature>
<dbReference type="KEGG" id="woc:BA177_02500"/>
<keyword evidence="1" id="KW-1133">Transmembrane helix</keyword>
<feature type="domain" description="STAS" evidence="2">
    <location>
        <begin position="44"/>
        <end position="88"/>
    </location>
</feature>
<dbReference type="InterPro" id="IPR030802">
    <property type="entry name" value="Permease_MalE"/>
</dbReference>
<dbReference type="GO" id="GO:0005548">
    <property type="term" value="F:phospholipid transporter activity"/>
    <property type="evidence" value="ECO:0007669"/>
    <property type="project" value="TreeGrafter"/>
</dbReference>
<dbReference type="NCBIfam" id="TIGR00056">
    <property type="entry name" value="MlaE family lipid ABC transporter permease subunit"/>
    <property type="match status" value="1"/>
</dbReference>
<dbReference type="EMBL" id="CP016268">
    <property type="protein sequence ID" value="ANO50236.1"/>
    <property type="molecule type" value="Genomic_DNA"/>
</dbReference>
<comment type="subcellular location">
    <subcellularLocation>
        <location evidence="1">Cell inner membrane</location>
        <topology evidence="1">Multi-pass membrane protein</topology>
    </subcellularLocation>
</comment>
<dbReference type="Gene3D" id="3.30.750.24">
    <property type="entry name" value="STAS domain"/>
    <property type="match status" value="1"/>
</dbReference>
<feature type="transmembrane region" description="Helical" evidence="1">
    <location>
        <begin position="159"/>
        <end position="180"/>
    </location>
</feature>
<dbReference type="AlphaFoldDB" id="A0A193LCR5"/>
<dbReference type="Pfam" id="PF02405">
    <property type="entry name" value="MlaE"/>
    <property type="match status" value="1"/>
</dbReference>
<feature type="transmembrane region" description="Helical" evidence="1">
    <location>
        <begin position="313"/>
        <end position="332"/>
    </location>
</feature>
<name>A0A193LCR5_9GAMM</name>
<evidence type="ECO:0000313" key="4">
    <source>
        <dbReference type="Proteomes" id="UP000092695"/>
    </source>
</evidence>